<dbReference type="Proteomes" id="UP000184342">
    <property type="component" value="Unassembled WGS sequence"/>
</dbReference>
<dbReference type="InterPro" id="IPR036397">
    <property type="entry name" value="RNaseH_sf"/>
</dbReference>
<dbReference type="Pfam" id="PF13482">
    <property type="entry name" value="RNase_H_2"/>
    <property type="match status" value="1"/>
</dbReference>
<feature type="domain" description="YprB ribonuclease H-like" evidence="1">
    <location>
        <begin position="26"/>
        <end position="194"/>
    </location>
</feature>
<dbReference type="RefSeq" id="WP_094757235.1">
    <property type="nucleotide sequence ID" value="NZ_FQYT01000002.1"/>
</dbReference>
<dbReference type="InterPro" id="IPR012337">
    <property type="entry name" value="RNaseH-like_sf"/>
</dbReference>
<evidence type="ECO:0000259" key="1">
    <source>
        <dbReference type="Pfam" id="PF13482"/>
    </source>
</evidence>
<dbReference type="PANTHER" id="PTHR38462">
    <property type="entry name" value="EXONUCLEASE-LIKE PROTEIN"/>
    <property type="match status" value="1"/>
</dbReference>
<dbReference type="OrthoDB" id="9790530at2"/>
<evidence type="ECO:0000313" key="2">
    <source>
        <dbReference type="EMBL" id="SHI34487.1"/>
    </source>
</evidence>
<name>A0A1M6ADK4_9FIRM</name>
<dbReference type="InterPro" id="IPR038720">
    <property type="entry name" value="YprB_RNase_H-like_dom"/>
</dbReference>
<dbReference type="EMBL" id="FQYT01000002">
    <property type="protein sequence ID" value="SHI34487.1"/>
    <property type="molecule type" value="Genomic_DNA"/>
</dbReference>
<dbReference type="AlphaFoldDB" id="A0A1M6ADK4"/>
<gene>
    <name evidence="2" type="ORF">SAMN02745691_00138</name>
</gene>
<organism evidence="2 3">
    <name type="scientific">Parasporobacterium paucivorans DSM 15970</name>
    <dbReference type="NCBI Taxonomy" id="1122934"/>
    <lineage>
        <taxon>Bacteria</taxon>
        <taxon>Bacillati</taxon>
        <taxon>Bacillota</taxon>
        <taxon>Clostridia</taxon>
        <taxon>Lachnospirales</taxon>
        <taxon>Lachnospiraceae</taxon>
        <taxon>Parasporobacterium</taxon>
    </lineage>
</organism>
<sequence>MKIRQTESTTGTDLLPSRFFPDKKSLFLDIETTGFSPNNAAIYMIGCVHEKDGKLCSIQWMAESPGEEKQLLGNFFQYIRAFDHLIHFNGTRFDIPFIEAKAAQFGLSCELHSFFATDIYKNIRRFKKLLGLDSLKQSSLESFLDIHREDTLGGGDLIDIYRAYTLTREKNLEDLLFLHNRDDIFGMASILDILAYNEFFIGNFSLEEIPDFRENILLLRLKFQYGIPKPIHSNRFPYTFLADGTNASLEIHAFEGELKYFHTDYRDYYYLPVEDMAVHKSVACYVDADYRRRARASDCYTKKAGVFLPQPFQSIVPSFKSDYRDKVSYFEMTNAFFSNPSQMKNYILQILNDMAV</sequence>
<dbReference type="SUPFAM" id="SSF53098">
    <property type="entry name" value="Ribonuclease H-like"/>
    <property type="match status" value="1"/>
</dbReference>
<evidence type="ECO:0000313" key="3">
    <source>
        <dbReference type="Proteomes" id="UP000184342"/>
    </source>
</evidence>
<reference evidence="2 3" key="1">
    <citation type="submission" date="2016-11" db="EMBL/GenBank/DDBJ databases">
        <authorList>
            <person name="Jaros S."/>
            <person name="Januszkiewicz K."/>
            <person name="Wedrychowicz H."/>
        </authorList>
    </citation>
    <scope>NUCLEOTIDE SEQUENCE [LARGE SCALE GENOMIC DNA]</scope>
    <source>
        <strain evidence="2 3">DSM 15970</strain>
    </source>
</reference>
<dbReference type="PANTHER" id="PTHR38462:SF1">
    <property type="entry name" value="YPRB RIBONUCLEASE H-LIKE DOMAIN-CONTAINING PROTEIN"/>
    <property type="match status" value="1"/>
</dbReference>
<proteinExistence type="predicted"/>
<dbReference type="STRING" id="1122934.SAMN02745691_00138"/>
<protein>
    <recommendedName>
        <fullName evidence="1">YprB ribonuclease H-like domain-containing protein</fullName>
    </recommendedName>
</protein>
<dbReference type="GO" id="GO:0003676">
    <property type="term" value="F:nucleic acid binding"/>
    <property type="evidence" value="ECO:0007669"/>
    <property type="project" value="InterPro"/>
</dbReference>
<accession>A0A1M6ADK4</accession>
<dbReference type="Gene3D" id="3.30.420.10">
    <property type="entry name" value="Ribonuclease H-like superfamily/Ribonuclease H"/>
    <property type="match status" value="1"/>
</dbReference>
<keyword evidence="3" id="KW-1185">Reference proteome</keyword>